<accession>A0ABS6KDK9</accession>
<evidence type="ECO:0000256" key="9">
    <source>
        <dbReference type="ARBA" id="ARBA00023136"/>
    </source>
</evidence>
<evidence type="ECO:0000313" key="12">
    <source>
        <dbReference type="Proteomes" id="UP001314681"/>
    </source>
</evidence>
<reference evidence="11 12" key="1">
    <citation type="submission" date="2021-06" db="EMBL/GenBank/DDBJ databases">
        <title>Description of novel taxa of the family Lachnospiraceae.</title>
        <authorList>
            <person name="Chaplin A.V."/>
            <person name="Sokolova S.R."/>
            <person name="Pikina A.P."/>
            <person name="Korzhanova M."/>
            <person name="Belova V."/>
            <person name="Korostin D."/>
            <person name="Efimov B.A."/>
        </authorList>
    </citation>
    <scope>NUCLEOTIDE SEQUENCE [LARGE SCALE GENOMIC DNA]</scope>
    <source>
        <strain evidence="11 12">ASD4241</strain>
    </source>
</reference>
<keyword evidence="2" id="KW-0813">Transport</keyword>
<evidence type="ECO:0000256" key="5">
    <source>
        <dbReference type="ARBA" id="ARBA00022741"/>
    </source>
</evidence>
<dbReference type="InterPro" id="IPR051535">
    <property type="entry name" value="Siderophore_ABC-ATPase"/>
</dbReference>
<evidence type="ECO:0000256" key="6">
    <source>
        <dbReference type="ARBA" id="ARBA00022840"/>
    </source>
</evidence>
<evidence type="ECO:0000313" key="11">
    <source>
        <dbReference type="EMBL" id="MBU9728578.1"/>
    </source>
</evidence>
<evidence type="ECO:0000256" key="8">
    <source>
        <dbReference type="ARBA" id="ARBA00023065"/>
    </source>
</evidence>
<keyword evidence="9" id="KW-0472">Membrane</keyword>
<keyword evidence="8" id="KW-0406">Ion transport</keyword>
<keyword evidence="5" id="KW-0547">Nucleotide-binding</keyword>
<dbReference type="InterPro" id="IPR003593">
    <property type="entry name" value="AAA+_ATPase"/>
</dbReference>
<dbReference type="PANTHER" id="PTHR42771">
    <property type="entry name" value="IRON(3+)-HYDROXAMATE IMPORT ATP-BINDING PROTEIN FHUC"/>
    <property type="match status" value="1"/>
</dbReference>
<sequence length="266" mass="29863">MIRAEHICYSIDGRPILDDISFSAEQGEIVTIVGPNGCGKSTLMKILSRLLKPDCGSVFFLGKPLNAYSGKELAKQLAILPQSKQAPPDMTVEQLVQFGRYPYTGLGGQLRAADFTAVDEALRRTGMDRFRGRSICTLSGGEGQMAWITMAIAQTPRILFLDEPTTYLDICYQLEVLQMIRRLNHTLSLTIVMVLHDLNQAAAYSDRIFTMKPGRCYSYGKTEDVLCDAMFREVFSVEMNKYKNPKDRGGTDIVYMPERIVEKYEG</sequence>
<evidence type="ECO:0000256" key="1">
    <source>
        <dbReference type="ARBA" id="ARBA00004202"/>
    </source>
</evidence>
<dbReference type="Pfam" id="PF00005">
    <property type="entry name" value="ABC_tran"/>
    <property type="match status" value="1"/>
</dbReference>
<comment type="caution">
    <text evidence="11">The sequence shown here is derived from an EMBL/GenBank/DDBJ whole genome shotgun (WGS) entry which is preliminary data.</text>
</comment>
<keyword evidence="4" id="KW-0410">Iron transport</keyword>
<dbReference type="GO" id="GO:0005524">
    <property type="term" value="F:ATP binding"/>
    <property type="evidence" value="ECO:0007669"/>
    <property type="project" value="UniProtKB-KW"/>
</dbReference>
<dbReference type="PANTHER" id="PTHR42771:SF10">
    <property type="entry name" value="FERRICHROME TRANSPORT ATP-BINDING PROTEIN FHUC"/>
    <property type="match status" value="1"/>
</dbReference>
<dbReference type="Proteomes" id="UP001314681">
    <property type="component" value="Unassembled WGS sequence"/>
</dbReference>
<gene>
    <name evidence="11" type="ORF">KTH90_21535</name>
</gene>
<dbReference type="SUPFAM" id="SSF52540">
    <property type="entry name" value="P-loop containing nucleoside triphosphate hydrolases"/>
    <property type="match status" value="1"/>
</dbReference>
<dbReference type="RefSeq" id="WP_238727463.1">
    <property type="nucleotide sequence ID" value="NZ_JAHQCX010000021.1"/>
</dbReference>
<dbReference type="EMBL" id="JAHQCX010000021">
    <property type="protein sequence ID" value="MBU9728578.1"/>
    <property type="molecule type" value="Genomic_DNA"/>
</dbReference>
<evidence type="ECO:0000256" key="2">
    <source>
        <dbReference type="ARBA" id="ARBA00022448"/>
    </source>
</evidence>
<name>A0ABS6KDK9_9FIRM</name>
<dbReference type="InterPro" id="IPR027417">
    <property type="entry name" value="P-loop_NTPase"/>
</dbReference>
<protein>
    <submittedName>
        <fullName evidence="11">ABC transporter ATP-binding protein</fullName>
    </submittedName>
</protein>
<feature type="domain" description="ABC transporter" evidence="10">
    <location>
        <begin position="2"/>
        <end position="238"/>
    </location>
</feature>
<comment type="subcellular location">
    <subcellularLocation>
        <location evidence="1">Cell membrane</location>
        <topology evidence="1">Peripheral membrane protein</topology>
    </subcellularLocation>
</comment>
<dbReference type="Gene3D" id="3.40.50.300">
    <property type="entry name" value="P-loop containing nucleotide triphosphate hydrolases"/>
    <property type="match status" value="1"/>
</dbReference>
<dbReference type="PROSITE" id="PS50893">
    <property type="entry name" value="ABC_TRANSPORTER_2"/>
    <property type="match status" value="1"/>
</dbReference>
<proteinExistence type="predicted"/>
<evidence type="ECO:0000256" key="3">
    <source>
        <dbReference type="ARBA" id="ARBA00022475"/>
    </source>
</evidence>
<dbReference type="SMART" id="SM00382">
    <property type="entry name" value="AAA"/>
    <property type="match status" value="1"/>
</dbReference>
<dbReference type="InterPro" id="IPR003439">
    <property type="entry name" value="ABC_transporter-like_ATP-bd"/>
</dbReference>
<dbReference type="CDD" id="cd03214">
    <property type="entry name" value="ABC_Iron-Siderophores_B12_Hemin"/>
    <property type="match status" value="1"/>
</dbReference>
<keyword evidence="6 11" id="KW-0067">ATP-binding</keyword>
<evidence type="ECO:0000256" key="4">
    <source>
        <dbReference type="ARBA" id="ARBA00022496"/>
    </source>
</evidence>
<evidence type="ECO:0000259" key="10">
    <source>
        <dbReference type="PROSITE" id="PS50893"/>
    </source>
</evidence>
<organism evidence="11 12">
    <name type="scientific">Diplocloster modestus</name>
    <dbReference type="NCBI Taxonomy" id="2850322"/>
    <lineage>
        <taxon>Bacteria</taxon>
        <taxon>Bacillati</taxon>
        <taxon>Bacillota</taxon>
        <taxon>Clostridia</taxon>
        <taxon>Lachnospirales</taxon>
        <taxon>Lachnospiraceae</taxon>
        <taxon>Diplocloster</taxon>
    </lineage>
</organism>
<keyword evidence="3" id="KW-1003">Cell membrane</keyword>
<evidence type="ECO:0000256" key="7">
    <source>
        <dbReference type="ARBA" id="ARBA00023004"/>
    </source>
</evidence>
<keyword evidence="7" id="KW-0408">Iron</keyword>
<keyword evidence="12" id="KW-1185">Reference proteome</keyword>